<dbReference type="EC" id="6.3.2.13" evidence="7"/>
<evidence type="ECO:0000313" key="12">
    <source>
        <dbReference type="EMBL" id="AHJ96765.1"/>
    </source>
</evidence>
<dbReference type="NCBIfam" id="TIGR01085">
    <property type="entry name" value="murE"/>
    <property type="match status" value="1"/>
</dbReference>
<dbReference type="SUPFAM" id="SSF53623">
    <property type="entry name" value="MurD-like peptide ligases, catalytic domain"/>
    <property type="match status" value="1"/>
</dbReference>
<dbReference type="NCBIfam" id="NF001126">
    <property type="entry name" value="PRK00139.1-4"/>
    <property type="match status" value="1"/>
</dbReference>
<feature type="binding site" evidence="7">
    <location>
        <position position="400"/>
    </location>
    <ligand>
        <name>meso-2,6-diaminopimelate</name>
        <dbReference type="ChEBI" id="CHEBI:57791"/>
    </ligand>
</feature>
<feature type="modified residue" description="N6-carboxylysine" evidence="7">
    <location>
        <position position="241"/>
    </location>
</feature>
<protein>
    <recommendedName>
        <fullName evidence="7">UDP-N-acetylmuramoyl-L-alanyl-D-glutamate--2,6-diaminopimelate ligase</fullName>
        <ecNumber evidence="7">6.3.2.13</ecNumber>
    </recommendedName>
    <alternativeName>
        <fullName evidence="7">Meso-A2pm-adding enzyme</fullName>
    </alternativeName>
    <alternativeName>
        <fullName evidence="7">Meso-diaminopimelate-adding enzyme</fullName>
    </alternativeName>
    <alternativeName>
        <fullName evidence="7">UDP-MurNAc-L-Ala-D-Glu:meso-diaminopimelate ligase</fullName>
    </alternativeName>
    <alternativeName>
        <fullName evidence="7">UDP-MurNAc-tripeptide synthetase</fullName>
    </alternativeName>
    <alternativeName>
        <fullName evidence="7">UDP-N-acetylmuramyl-tripeptide synthetase</fullName>
    </alternativeName>
</protein>
<feature type="binding site" evidence="7">
    <location>
        <position position="201"/>
    </location>
    <ligand>
        <name>UDP-N-acetyl-alpha-D-muramoyl-L-alanyl-D-glutamate</name>
        <dbReference type="ChEBI" id="CHEBI:83900"/>
    </ligand>
</feature>
<dbReference type="GO" id="GO:0005524">
    <property type="term" value="F:ATP binding"/>
    <property type="evidence" value="ECO:0007669"/>
    <property type="project" value="UniProtKB-UniRule"/>
</dbReference>
<feature type="short sequence motif" description="Meso-diaminopimelate recognition motif" evidence="7">
    <location>
        <begin position="424"/>
        <end position="427"/>
    </location>
</feature>
<keyword evidence="5 7" id="KW-0131">Cell cycle</keyword>
<keyword evidence="7" id="KW-0963">Cytoplasm</keyword>
<dbReference type="InterPro" id="IPR013221">
    <property type="entry name" value="Mur_ligase_cen"/>
</dbReference>
<feature type="binding site" evidence="7">
    <location>
        <position position="477"/>
    </location>
    <ligand>
        <name>meso-2,6-diaminopimelate</name>
        <dbReference type="ChEBI" id="CHEBI:57791"/>
    </ligand>
</feature>
<evidence type="ECO:0000256" key="2">
    <source>
        <dbReference type="ARBA" id="ARBA00022618"/>
    </source>
</evidence>
<comment type="caution">
    <text evidence="7">Lacks conserved residue(s) required for the propagation of feature annotation.</text>
</comment>
<evidence type="ECO:0000256" key="1">
    <source>
        <dbReference type="ARBA" id="ARBA00005898"/>
    </source>
</evidence>
<keyword evidence="13" id="KW-1185">Reference proteome</keyword>
<dbReference type="HOGENOM" id="CLU_022291_4_1_10"/>
<comment type="function">
    <text evidence="7">Catalyzes the addition of meso-diaminopimelic acid to the nucleotide precursor UDP-N-acetylmuramoyl-L-alanyl-D-glutamate (UMAG) in the biosynthesis of bacterial cell-wall peptidoglycan.</text>
</comment>
<dbReference type="Pfam" id="PF01225">
    <property type="entry name" value="Mur_ligase"/>
    <property type="match status" value="1"/>
</dbReference>
<keyword evidence="6 7" id="KW-0961">Cell wall biogenesis/degradation</keyword>
<keyword evidence="7 12" id="KW-0436">Ligase</keyword>
<dbReference type="EMBL" id="CP007145">
    <property type="protein sequence ID" value="AHJ96765.1"/>
    <property type="molecule type" value="Genomic_DNA"/>
</dbReference>
<evidence type="ECO:0000256" key="3">
    <source>
        <dbReference type="ARBA" id="ARBA00022960"/>
    </source>
</evidence>
<name>W8F4R9_9BACT</name>
<dbReference type="Proteomes" id="UP000019423">
    <property type="component" value="Chromosome"/>
</dbReference>
<dbReference type="GO" id="GO:0009252">
    <property type="term" value="P:peptidoglycan biosynthetic process"/>
    <property type="evidence" value="ECO:0007669"/>
    <property type="project" value="UniProtKB-UniRule"/>
</dbReference>
<evidence type="ECO:0000313" key="13">
    <source>
        <dbReference type="Proteomes" id="UP000019423"/>
    </source>
</evidence>
<evidence type="ECO:0000259" key="9">
    <source>
        <dbReference type="Pfam" id="PF01225"/>
    </source>
</evidence>
<dbReference type="InterPro" id="IPR036565">
    <property type="entry name" value="Mur-like_cat_sf"/>
</dbReference>
<feature type="binding site" evidence="7">
    <location>
        <position position="481"/>
    </location>
    <ligand>
        <name>meso-2,6-diaminopimelate</name>
        <dbReference type="ChEBI" id="CHEBI:57791"/>
    </ligand>
</feature>
<dbReference type="Gene3D" id="3.40.1390.10">
    <property type="entry name" value="MurE/MurF, N-terminal domain"/>
    <property type="match status" value="1"/>
</dbReference>
<comment type="cofactor">
    <cofactor evidence="7">
        <name>Mg(2+)</name>
        <dbReference type="ChEBI" id="CHEBI:18420"/>
    </cofactor>
</comment>
<dbReference type="STRING" id="1227739.Hsw_1170"/>
<dbReference type="PATRIC" id="fig|1227739.3.peg.1412"/>
<proteinExistence type="inferred from homology"/>
<dbReference type="UniPathway" id="UPA00219"/>
<keyword evidence="4 7" id="KW-0573">Peptidoglycan synthesis</keyword>
<keyword evidence="3 7" id="KW-0133">Cell shape</keyword>
<dbReference type="SUPFAM" id="SSF53244">
    <property type="entry name" value="MurD-like peptide ligases, peptide-binding domain"/>
    <property type="match status" value="1"/>
</dbReference>
<feature type="domain" description="Mur ligase central" evidence="11">
    <location>
        <begin position="130"/>
        <end position="325"/>
    </location>
</feature>
<feature type="domain" description="Mur ligase N-terminal catalytic" evidence="9">
    <location>
        <begin position="44"/>
        <end position="118"/>
    </location>
</feature>
<evidence type="ECO:0000256" key="7">
    <source>
        <dbReference type="HAMAP-Rule" id="MF_00208"/>
    </source>
</evidence>
<comment type="similarity">
    <text evidence="1 7">Belongs to the MurCDEF family. MurE subfamily.</text>
</comment>
<feature type="binding site" evidence="7">
    <location>
        <position position="209"/>
    </location>
    <ligand>
        <name>UDP-N-acetyl-alpha-D-muramoyl-L-alanyl-D-glutamate</name>
        <dbReference type="ChEBI" id="CHEBI:83900"/>
    </ligand>
</feature>
<dbReference type="Pfam" id="PF02875">
    <property type="entry name" value="Mur_ligase_C"/>
    <property type="match status" value="1"/>
</dbReference>
<evidence type="ECO:0000259" key="10">
    <source>
        <dbReference type="Pfam" id="PF02875"/>
    </source>
</evidence>
<dbReference type="Pfam" id="PF08245">
    <property type="entry name" value="Mur_ligase_M"/>
    <property type="match status" value="1"/>
</dbReference>
<feature type="binding site" evidence="7">
    <location>
        <position position="207"/>
    </location>
    <ligand>
        <name>UDP-N-acetyl-alpha-D-muramoyl-L-alanyl-D-glutamate</name>
        <dbReference type="ChEBI" id="CHEBI:83900"/>
    </ligand>
</feature>
<comment type="subcellular location">
    <subcellularLocation>
        <location evidence="7 8">Cytoplasm</location>
    </subcellularLocation>
</comment>
<keyword evidence="7" id="KW-0547">Nucleotide-binding</keyword>
<dbReference type="eggNOG" id="COG0769">
    <property type="taxonomic scope" value="Bacteria"/>
</dbReference>
<feature type="binding site" evidence="7">
    <location>
        <begin position="174"/>
        <end position="175"/>
    </location>
    <ligand>
        <name>UDP-N-acetyl-alpha-D-muramoyl-L-alanyl-D-glutamate</name>
        <dbReference type="ChEBI" id="CHEBI:83900"/>
    </ligand>
</feature>
<organism evidence="12 13">
    <name type="scientific">Hymenobacter swuensis DY53</name>
    <dbReference type="NCBI Taxonomy" id="1227739"/>
    <lineage>
        <taxon>Bacteria</taxon>
        <taxon>Pseudomonadati</taxon>
        <taxon>Bacteroidota</taxon>
        <taxon>Cytophagia</taxon>
        <taxon>Cytophagales</taxon>
        <taxon>Hymenobacteraceae</taxon>
        <taxon>Hymenobacter</taxon>
    </lineage>
</organism>
<dbReference type="Gene3D" id="3.40.1190.10">
    <property type="entry name" value="Mur-like, catalytic domain"/>
    <property type="match status" value="1"/>
</dbReference>
<dbReference type="InterPro" id="IPR000713">
    <property type="entry name" value="Mur_ligase_N"/>
</dbReference>
<dbReference type="SUPFAM" id="SSF63418">
    <property type="entry name" value="MurE/MurF N-terminal domain"/>
    <property type="match status" value="1"/>
</dbReference>
<dbReference type="Gene3D" id="3.90.190.20">
    <property type="entry name" value="Mur ligase, C-terminal domain"/>
    <property type="match status" value="1"/>
</dbReference>
<feature type="binding site" evidence="7">
    <location>
        <position position="51"/>
    </location>
    <ligand>
        <name>UDP-N-acetyl-alpha-D-muramoyl-L-alanyl-D-glutamate</name>
        <dbReference type="ChEBI" id="CHEBI:83900"/>
    </ligand>
</feature>
<keyword evidence="7" id="KW-0460">Magnesium</keyword>
<accession>W8F4R9</accession>
<dbReference type="InterPro" id="IPR005761">
    <property type="entry name" value="UDP-N-AcMur-Glu-dNH2Pim_ligase"/>
</dbReference>
<dbReference type="InterPro" id="IPR036615">
    <property type="entry name" value="Mur_ligase_C_dom_sf"/>
</dbReference>
<dbReference type="GO" id="GO:0000287">
    <property type="term" value="F:magnesium ion binding"/>
    <property type="evidence" value="ECO:0007669"/>
    <property type="project" value="UniProtKB-UniRule"/>
</dbReference>
<keyword evidence="2 7" id="KW-0132">Cell division</keyword>
<dbReference type="PANTHER" id="PTHR23135">
    <property type="entry name" value="MUR LIGASE FAMILY MEMBER"/>
    <property type="match status" value="1"/>
</dbReference>
<feature type="binding site" evidence="7">
    <location>
        <begin position="132"/>
        <end position="138"/>
    </location>
    <ligand>
        <name>ATP</name>
        <dbReference type="ChEBI" id="CHEBI:30616"/>
    </ligand>
</feature>
<evidence type="ECO:0000256" key="4">
    <source>
        <dbReference type="ARBA" id="ARBA00022984"/>
    </source>
</evidence>
<evidence type="ECO:0000256" key="5">
    <source>
        <dbReference type="ARBA" id="ARBA00023306"/>
    </source>
</evidence>
<keyword evidence="7" id="KW-0067">ATP-binding</keyword>
<evidence type="ECO:0000256" key="6">
    <source>
        <dbReference type="ARBA" id="ARBA00023316"/>
    </source>
</evidence>
<gene>
    <name evidence="7" type="primary">murE</name>
    <name evidence="12" type="ORF">Hsw_1170</name>
</gene>
<dbReference type="PANTHER" id="PTHR23135:SF4">
    <property type="entry name" value="UDP-N-ACETYLMURAMOYL-L-ALANYL-D-GLUTAMATE--2,6-DIAMINOPIMELATE LIGASE MURE HOMOLOG, CHLOROPLASTIC"/>
    <property type="match status" value="1"/>
</dbReference>
<dbReference type="HAMAP" id="MF_00208">
    <property type="entry name" value="MurE"/>
    <property type="match status" value="1"/>
</dbReference>
<dbReference type="GO" id="GO:0071555">
    <property type="term" value="P:cell wall organization"/>
    <property type="evidence" value="ECO:0007669"/>
    <property type="project" value="UniProtKB-KW"/>
</dbReference>
<dbReference type="InterPro" id="IPR004101">
    <property type="entry name" value="Mur_ligase_C"/>
</dbReference>
<dbReference type="AlphaFoldDB" id="W8F4R9"/>
<reference evidence="12 13" key="1">
    <citation type="submission" date="2014-01" db="EMBL/GenBank/DDBJ databases">
        <title>Complete genome sequence of ionizing-radiation resistance bacterium Hymenobacter swuensis DY53.</title>
        <authorList>
            <person name="Jung J.-H."/>
            <person name="Jeong S.-W."/>
            <person name="Joe M.-H."/>
            <person name="Cho y.-j."/>
            <person name="Kim M.-K."/>
            <person name="Lim S.-Y."/>
        </authorList>
    </citation>
    <scope>NUCLEOTIDE SEQUENCE [LARGE SCALE GENOMIC DNA]</scope>
    <source>
        <strain evidence="12 13">DY53</strain>
    </source>
</reference>
<feature type="binding site" evidence="7">
    <location>
        <position position="49"/>
    </location>
    <ligand>
        <name>UDP-N-acetyl-alpha-D-muramoyl-L-alanyl-D-glutamate</name>
        <dbReference type="ChEBI" id="CHEBI:83900"/>
    </ligand>
</feature>
<dbReference type="KEGG" id="hsw:Hsw_1170"/>
<dbReference type="GO" id="GO:0051301">
    <property type="term" value="P:cell division"/>
    <property type="evidence" value="ECO:0007669"/>
    <property type="project" value="UniProtKB-KW"/>
</dbReference>
<dbReference type="InterPro" id="IPR035911">
    <property type="entry name" value="MurE/MurF_N"/>
</dbReference>
<dbReference type="GO" id="GO:0008765">
    <property type="term" value="F:UDP-N-acetylmuramoylalanyl-D-glutamate-2,6-diaminopimelate ligase activity"/>
    <property type="evidence" value="ECO:0007669"/>
    <property type="project" value="UniProtKB-UniRule"/>
</dbReference>
<comment type="pathway">
    <text evidence="7 8">Cell wall biogenesis; peptidoglycan biosynthesis.</text>
</comment>
<feature type="domain" description="Mur ligase C-terminal" evidence="10">
    <location>
        <begin position="348"/>
        <end position="479"/>
    </location>
</feature>
<comment type="catalytic activity">
    <reaction evidence="7">
        <text>UDP-N-acetyl-alpha-D-muramoyl-L-alanyl-D-glutamate + meso-2,6-diaminopimelate + ATP = UDP-N-acetyl-alpha-D-muramoyl-L-alanyl-gamma-D-glutamyl-meso-2,6-diaminopimelate + ADP + phosphate + H(+)</text>
        <dbReference type="Rhea" id="RHEA:23676"/>
        <dbReference type="ChEBI" id="CHEBI:15378"/>
        <dbReference type="ChEBI" id="CHEBI:30616"/>
        <dbReference type="ChEBI" id="CHEBI:43474"/>
        <dbReference type="ChEBI" id="CHEBI:57791"/>
        <dbReference type="ChEBI" id="CHEBI:83900"/>
        <dbReference type="ChEBI" id="CHEBI:83905"/>
        <dbReference type="ChEBI" id="CHEBI:456216"/>
        <dbReference type="EC" id="6.3.2.13"/>
    </reaction>
</comment>
<sequence length="508" mass="54562">MLPISHCTLLIDLPSALNPSAISLSALLPAVTVRGQHGPADVFVTSLTLDSRQAGPGTVFFALRGTAADGHQFIAKAVEQGAAVIVCEELPAELNPATTHVQVPDSAEAMASMAAEFYGHPSRQLQLVGITGTNGKTTCATMLHKLFRELGYHCGLLSTVQNQIDEEVIPSTHTTPDAIRLNELLARMVKAGCTHVFMEVSSHAVVQHRITGLHFAGGIFTNLTHDHLDYHGTFDAYLKAKKGFFDQLPKSAFALTNADDKRGPVMLQNVPGRREAYSMRGNGAFRGKLIENAVHGLHLEVDGREVQFRLIGVFNAYNLLAIYGAAVLLGEDPTEVLTVLSGLTSAPGRFEPVVSEKARITGIVDYAHTPDALENVLQTIADIRQHSQQVITVVGCGGNRDGAKRPIMARLAAQLSSRAVLTSDNPRFEDPNDILAQMQAGVPAEAQGKVLTIADRREAIKTAVALAGPGDIVLVAGKGHENYQEIKGVKTDFDDKQVLQQMFDLLGK</sequence>
<feature type="binding site" evidence="7">
    <location>
        <begin position="424"/>
        <end position="427"/>
    </location>
    <ligand>
        <name>meso-2,6-diaminopimelate</name>
        <dbReference type="ChEBI" id="CHEBI:57791"/>
    </ligand>
</feature>
<evidence type="ECO:0000259" key="11">
    <source>
        <dbReference type="Pfam" id="PF08245"/>
    </source>
</evidence>
<dbReference type="GO" id="GO:0008360">
    <property type="term" value="P:regulation of cell shape"/>
    <property type="evidence" value="ECO:0007669"/>
    <property type="project" value="UniProtKB-KW"/>
</dbReference>
<comment type="PTM">
    <text evidence="7">Carboxylation is probably crucial for Mg(2+) binding and, consequently, for the gamma-phosphate positioning of ATP.</text>
</comment>
<dbReference type="GO" id="GO:0005737">
    <property type="term" value="C:cytoplasm"/>
    <property type="evidence" value="ECO:0007669"/>
    <property type="project" value="UniProtKB-SubCell"/>
</dbReference>
<evidence type="ECO:0000256" key="8">
    <source>
        <dbReference type="RuleBase" id="RU004135"/>
    </source>
</evidence>